<dbReference type="KEGG" id="pkz:C5L36_0B05370"/>
<keyword evidence="1" id="KW-0489">Methyltransferase</keyword>
<dbReference type="HOGENOM" id="CLU_029501_2_0_1"/>
<evidence type="ECO:0000313" key="8">
    <source>
        <dbReference type="Proteomes" id="UP000249293"/>
    </source>
</evidence>
<keyword evidence="8" id="KW-1185">Reference proteome</keyword>
<dbReference type="Gene3D" id="3.40.50.150">
    <property type="entry name" value="Vaccinia Virus protein VP39"/>
    <property type="match status" value="1"/>
</dbReference>
<feature type="region of interest" description="Disordered" evidence="3">
    <location>
        <begin position="198"/>
        <end position="219"/>
    </location>
</feature>
<protein>
    <recommendedName>
        <fullName evidence="4">Methyltransferase type 11 domain-containing protein</fullName>
    </recommendedName>
</protein>
<dbReference type="EMBL" id="JQFK01000006">
    <property type="protein sequence ID" value="KGK39859.1"/>
    <property type="molecule type" value="Genomic_DNA"/>
</dbReference>
<dbReference type="eggNOG" id="KOG1331">
    <property type="taxonomic scope" value="Eukaryota"/>
</dbReference>
<evidence type="ECO:0000313" key="7">
    <source>
        <dbReference type="Proteomes" id="UP000029867"/>
    </source>
</evidence>
<dbReference type="GO" id="GO:0006448">
    <property type="term" value="P:regulation of translational elongation"/>
    <property type="evidence" value="ECO:0007669"/>
    <property type="project" value="EnsemblFungi"/>
</dbReference>
<dbReference type="OrthoDB" id="271595at2759"/>
<dbReference type="GO" id="GO:0005737">
    <property type="term" value="C:cytoplasm"/>
    <property type="evidence" value="ECO:0007669"/>
    <property type="project" value="EnsemblFungi"/>
</dbReference>
<feature type="domain" description="Methyltransferase type 11" evidence="4">
    <location>
        <begin position="69"/>
        <end position="164"/>
    </location>
</feature>
<reference evidence="5 8" key="3">
    <citation type="submission" date="2018-06" db="EMBL/GenBank/DDBJ databases">
        <title>Population genomics shows no distinction between pathogenic Candida krusei and environmental Pichia kudriavzevii: One species, four names.</title>
        <authorList>
            <person name="Douglass A.P."/>
            <person name="Offei B."/>
            <person name="Braun-Galleani S."/>
            <person name="Coughlan A.Y."/>
            <person name="Martos A."/>
            <person name="Ortiz-Merino R.A."/>
            <person name="Byrne K.P."/>
            <person name="Wolfe K.H."/>
        </authorList>
    </citation>
    <scope>NUCLEOTIDE SEQUENCE [LARGE SCALE GENOMIC DNA]</scope>
    <source>
        <strain evidence="5 8">CBS573</strain>
    </source>
</reference>
<organism evidence="6 7">
    <name type="scientific">Pichia kudriavzevii</name>
    <name type="common">Yeast</name>
    <name type="synonym">Issatchenkia orientalis</name>
    <dbReference type="NCBI Taxonomy" id="4909"/>
    <lineage>
        <taxon>Eukaryota</taxon>
        <taxon>Fungi</taxon>
        <taxon>Dikarya</taxon>
        <taxon>Ascomycota</taxon>
        <taxon>Saccharomycotina</taxon>
        <taxon>Pichiomycetes</taxon>
        <taxon>Pichiales</taxon>
        <taxon>Pichiaceae</taxon>
        <taxon>Pichia</taxon>
    </lineage>
</organism>
<dbReference type="STRING" id="4909.A0A099P6I7"/>
<keyword evidence="2" id="KW-0808">Transferase</keyword>
<dbReference type="Proteomes" id="UP000029867">
    <property type="component" value="Unassembled WGS sequence"/>
</dbReference>
<evidence type="ECO:0000313" key="5">
    <source>
        <dbReference type="EMBL" id="AWU75290.1"/>
    </source>
</evidence>
<evidence type="ECO:0000256" key="3">
    <source>
        <dbReference type="SAM" id="MobiDB-lite"/>
    </source>
</evidence>
<proteinExistence type="predicted"/>
<dbReference type="VEuPathDB" id="FungiDB:C5L36_0B05370"/>
<dbReference type="Proteomes" id="UP000249293">
    <property type="component" value="Chromosome 2"/>
</dbReference>
<dbReference type="CDD" id="cd02440">
    <property type="entry name" value="AdoMet_MTases"/>
    <property type="match status" value="1"/>
</dbReference>
<accession>A0A099P6I7</accession>
<feature type="compositionally biased region" description="Basic and acidic residues" evidence="3">
    <location>
        <begin position="204"/>
        <end position="215"/>
    </location>
</feature>
<evidence type="ECO:0000313" key="6">
    <source>
        <dbReference type="EMBL" id="KGK39859.1"/>
    </source>
</evidence>
<evidence type="ECO:0000256" key="1">
    <source>
        <dbReference type="ARBA" id="ARBA00022603"/>
    </source>
</evidence>
<dbReference type="EMBL" id="CP028774">
    <property type="protein sequence ID" value="AWU75290.1"/>
    <property type="molecule type" value="Genomic_DNA"/>
</dbReference>
<dbReference type="PANTHER" id="PTHR13069">
    <property type="entry name" value="ALKYLATED DNA REPAIR PROTEIN ALKB HOMOLOG 8"/>
    <property type="match status" value="1"/>
</dbReference>
<dbReference type="GO" id="GO:0005634">
    <property type="term" value="C:nucleus"/>
    <property type="evidence" value="ECO:0007669"/>
    <property type="project" value="EnsemblFungi"/>
</dbReference>
<gene>
    <name evidence="5" type="ORF">C5L36_0B05370</name>
    <name evidence="6" type="ORF">JL09_g1060</name>
</gene>
<dbReference type="InterPro" id="IPR051422">
    <property type="entry name" value="AlkB_tRNA_MeTrf/Diox"/>
</dbReference>
<name>A0A099P6I7_PICKU</name>
<dbReference type="InterPro" id="IPR013216">
    <property type="entry name" value="Methyltransf_11"/>
</dbReference>
<dbReference type="GO" id="GO:0030488">
    <property type="term" value="P:tRNA methylation"/>
    <property type="evidence" value="ECO:0007669"/>
    <property type="project" value="EnsemblFungi"/>
</dbReference>
<dbReference type="GO" id="GO:0000049">
    <property type="term" value="F:tRNA binding"/>
    <property type="evidence" value="ECO:0007669"/>
    <property type="project" value="TreeGrafter"/>
</dbReference>
<evidence type="ECO:0000259" key="4">
    <source>
        <dbReference type="Pfam" id="PF08241"/>
    </source>
</evidence>
<dbReference type="SUPFAM" id="SSF53335">
    <property type="entry name" value="S-adenosyl-L-methionine-dependent methyltransferases"/>
    <property type="match status" value="1"/>
</dbReference>
<dbReference type="GeneID" id="40383055"/>
<dbReference type="GO" id="GO:0106335">
    <property type="term" value="F:tRNA (5-carboxymethyluridine(34)-5-O)-methyltransferase activity"/>
    <property type="evidence" value="ECO:0007669"/>
    <property type="project" value="TreeGrafter"/>
</dbReference>
<dbReference type="PANTHER" id="PTHR13069:SF21">
    <property type="entry name" value="ALKYLATED DNA REPAIR PROTEIN ALKB HOMOLOG 8"/>
    <property type="match status" value="1"/>
</dbReference>
<dbReference type="FunFam" id="3.40.50.150:FF:000219">
    <property type="entry name" value="tRNA (Carboxymethyluridine(34)-5-O)-methyltransferase"/>
    <property type="match status" value="1"/>
</dbReference>
<reference evidence="6" key="2">
    <citation type="submission" date="2014-08" db="EMBL/GenBank/DDBJ databases">
        <title>Exploiting Issatchenkia orientalis SD108 for Succinic Acid Production.</title>
        <authorList>
            <person name="Xiao H."/>
            <person name="Shao Z."/>
            <person name="Jiang Y."/>
            <person name="Dole S."/>
            <person name="Zhao H."/>
        </authorList>
    </citation>
    <scope>NUCLEOTIDE SEQUENCE [LARGE SCALE GENOMIC DNA]</scope>
    <source>
        <strain evidence="6">SD108</strain>
    </source>
</reference>
<dbReference type="Pfam" id="PF08241">
    <property type="entry name" value="Methyltransf_11"/>
    <property type="match status" value="1"/>
</dbReference>
<dbReference type="GO" id="GO:0002098">
    <property type="term" value="P:tRNA wobble uridine modification"/>
    <property type="evidence" value="ECO:0007669"/>
    <property type="project" value="EnsemblFungi"/>
</dbReference>
<dbReference type="RefSeq" id="XP_029320767.1">
    <property type="nucleotide sequence ID" value="XM_029464908.1"/>
</dbReference>
<dbReference type="InterPro" id="IPR029063">
    <property type="entry name" value="SAM-dependent_MTases_sf"/>
</dbReference>
<evidence type="ECO:0000256" key="2">
    <source>
        <dbReference type="ARBA" id="ARBA00022679"/>
    </source>
</evidence>
<sequence>MSGKLQPTEEEIHQETLRFHSRPTPVVKESEFVHDVYNEIAQHFSQTRYKPWPIVQEFLETRPSKSIGVDVGCGNGKYVAVNPDLFIIGSDYSTGLIDQAVQLHRGEKCNDLMVADGLNLPHNSNTFDFAISIAVIHHFADEERRISAIAEILRVLEKGGQALIYCWALEQEKSRRGYKEGMEQDVLVPWVLVKKGKRSKKNGKKEQKEQDKGQEGDDQSPVKMRYYHLYKRGELTENAIKAGGKVVRDGYERDNWWVVVEKV</sequence>
<reference evidence="7" key="1">
    <citation type="journal article" date="2014" name="Microb. Cell Fact.">
        <title>Exploiting Issatchenkia orientalis SD108 for succinic acid production.</title>
        <authorList>
            <person name="Xiao H."/>
            <person name="Shao Z."/>
            <person name="Jiang Y."/>
            <person name="Dole S."/>
            <person name="Zhao H."/>
        </authorList>
    </citation>
    <scope>NUCLEOTIDE SEQUENCE [LARGE SCALE GENOMIC DNA]</scope>
    <source>
        <strain evidence="7">SD108</strain>
    </source>
</reference>
<dbReference type="GO" id="GO:0043527">
    <property type="term" value="C:tRNA methyltransferase complex"/>
    <property type="evidence" value="ECO:0007669"/>
    <property type="project" value="EnsemblFungi"/>
</dbReference>
<dbReference type="AlphaFoldDB" id="A0A099P6I7"/>
<dbReference type="GO" id="GO:0008757">
    <property type="term" value="F:S-adenosylmethionine-dependent methyltransferase activity"/>
    <property type="evidence" value="ECO:0007669"/>
    <property type="project" value="InterPro"/>
</dbReference>